<reference evidence="2" key="1">
    <citation type="journal article" date="2019" name="bioRxiv">
        <title>The Genome of the Zebra Mussel, Dreissena polymorpha: A Resource for Invasive Species Research.</title>
        <authorList>
            <person name="McCartney M.A."/>
            <person name="Auch B."/>
            <person name="Kono T."/>
            <person name="Mallez S."/>
            <person name="Zhang Y."/>
            <person name="Obille A."/>
            <person name="Becker A."/>
            <person name="Abrahante J.E."/>
            <person name="Garbe J."/>
            <person name="Badalamenti J.P."/>
            <person name="Herman A."/>
            <person name="Mangelson H."/>
            <person name="Liachko I."/>
            <person name="Sullivan S."/>
            <person name="Sone E.D."/>
            <person name="Koren S."/>
            <person name="Silverstein K.A.T."/>
            <person name="Beckman K.B."/>
            <person name="Gohl D.M."/>
        </authorList>
    </citation>
    <scope>NUCLEOTIDE SEQUENCE</scope>
    <source>
        <strain evidence="2">Duluth1</strain>
        <tissue evidence="2">Whole animal</tissue>
    </source>
</reference>
<evidence type="ECO:0000313" key="3">
    <source>
        <dbReference type="Proteomes" id="UP000828390"/>
    </source>
</evidence>
<gene>
    <name evidence="2" type="ORF">DPMN_051660</name>
</gene>
<dbReference type="Proteomes" id="UP000828390">
    <property type="component" value="Unassembled WGS sequence"/>
</dbReference>
<evidence type="ECO:0000313" key="2">
    <source>
        <dbReference type="EMBL" id="KAH3725811.1"/>
    </source>
</evidence>
<reference evidence="2" key="2">
    <citation type="submission" date="2020-11" db="EMBL/GenBank/DDBJ databases">
        <authorList>
            <person name="McCartney M.A."/>
            <person name="Auch B."/>
            <person name="Kono T."/>
            <person name="Mallez S."/>
            <person name="Becker A."/>
            <person name="Gohl D.M."/>
            <person name="Silverstein K.A.T."/>
            <person name="Koren S."/>
            <person name="Bechman K.B."/>
            <person name="Herman A."/>
            <person name="Abrahante J.E."/>
            <person name="Garbe J."/>
        </authorList>
    </citation>
    <scope>NUCLEOTIDE SEQUENCE</scope>
    <source>
        <strain evidence="2">Duluth1</strain>
        <tissue evidence="2">Whole animal</tissue>
    </source>
</reference>
<dbReference type="AlphaFoldDB" id="A0A9D4CKE1"/>
<organism evidence="2 3">
    <name type="scientific">Dreissena polymorpha</name>
    <name type="common">Zebra mussel</name>
    <name type="synonym">Mytilus polymorpha</name>
    <dbReference type="NCBI Taxonomy" id="45954"/>
    <lineage>
        <taxon>Eukaryota</taxon>
        <taxon>Metazoa</taxon>
        <taxon>Spiralia</taxon>
        <taxon>Lophotrochozoa</taxon>
        <taxon>Mollusca</taxon>
        <taxon>Bivalvia</taxon>
        <taxon>Autobranchia</taxon>
        <taxon>Heteroconchia</taxon>
        <taxon>Euheterodonta</taxon>
        <taxon>Imparidentia</taxon>
        <taxon>Neoheterodontei</taxon>
        <taxon>Myida</taxon>
        <taxon>Dreissenoidea</taxon>
        <taxon>Dreissenidae</taxon>
        <taxon>Dreissena</taxon>
    </lineage>
</organism>
<keyword evidence="3" id="KW-1185">Reference proteome</keyword>
<feature type="coiled-coil region" evidence="1">
    <location>
        <begin position="69"/>
        <end position="96"/>
    </location>
</feature>
<name>A0A9D4CKE1_DREPO</name>
<comment type="caution">
    <text evidence="2">The sequence shown here is derived from an EMBL/GenBank/DDBJ whole genome shotgun (WGS) entry which is preliminary data.</text>
</comment>
<protein>
    <submittedName>
        <fullName evidence="2">Uncharacterized protein</fullName>
    </submittedName>
</protein>
<proteinExistence type="predicted"/>
<accession>A0A9D4CKE1</accession>
<dbReference type="EMBL" id="JAIWYP010000012">
    <property type="protein sequence ID" value="KAH3725811.1"/>
    <property type="molecule type" value="Genomic_DNA"/>
</dbReference>
<evidence type="ECO:0000256" key="1">
    <source>
        <dbReference type="SAM" id="Coils"/>
    </source>
</evidence>
<keyword evidence="1" id="KW-0175">Coiled coil</keyword>
<sequence>MGAKDRESGERVINHRQVSIEQAIGQLKLDIFTHGTMYRPKLVRKVDCAGQVKLAGEKLASQGMIVYRVVALERKMDTLEKKMDIFMGKLDQLLARPTRSPSPSPVRQ</sequence>